<dbReference type="OrthoDB" id="418911at2759"/>
<feature type="compositionally biased region" description="Pro residues" evidence="1">
    <location>
        <begin position="224"/>
        <end position="239"/>
    </location>
</feature>
<keyword evidence="2" id="KW-1185">Reference proteome</keyword>
<feature type="compositionally biased region" description="Basic and acidic residues" evidence="1">
    <location>
        <begin position="270"/>
        <end position="280"/>
    </location>
</feature>
<feature type="compositionally biased region" description="Low complexity" evidence="1">
    <location>
        <begin position="283"/>
        <end position="301"/>
    </location>
</feature>
<dbReference type="RefSeq" id="XP_013885866.1">
    <property type="nucleotide sequence ID" value="XM_014030412.1"/>
</dbReference>
<feature type="compositionally biased region" description="Basic and acidic residues" evidence="1">
    <location>
        <begin position="545"/>
        <end position="555"/>
    </location>
</feature>
<feature type="compositionally biased region" description="Polar residues" evidence="1">
    <location>
        <begin position="633"/>
        <end position="646"/>
    </location>
</feature>
<accession>A0A2I4D0U1</accession>
<feature type="compositionally biased region" description="Low complexity" evidence="1">
    <location>
        <begin position="511"/>
        <end position="529"/>
    </location>
</feature>
<evidence type="ECO:0000313" key="3">
    <source>
        <dbReference type="RefSeq" id="XP_013885866.1"/>
    </source>
</evidence>
<reference evidence="3" key="1">
    <citation type="submission" date="2025-08" db="UniProtKB">
        <authorList>
            <consortium name="RefSeq"/>
        </authorList>
    </citation>
    <scope>IDENTIFICATION</scope>
    <source>
        <strain evidence="3">Quisiro</strain>
        <tissue evidence="3">Liver</tissue>
    </source>
</reference>
<feature type="compositionally biased region" description="Low complexity" evidence="1">
    <location>
        <begin position="403"/>
        <end position="413"/>
    </location>
</feature>
<name>A0A2I4D0U1_AUSLI</name>
<dbReference type="KEGG" id="alim:106533943"/>
<feature type="compositionally biased region" description="Polar residues" evidence="1">
    <location>
        <begin position="535"/>
        <end position="544"/>
    </location>
</feature>
<organism evidence="2 3">
    <name type="scientific">Austrofundulus limnaeus</name>
    <name type="common">Annual killifish</name>
    <dbReference type="NCBI Taxonomy" id="52670"/>
    <lineage>
        <taxon>Eukaryota</taxon>
        <taxon>Metazoa</taxon>
        <taxon>Chordata</taxon>
        <taxon>Craniata</taxon>
        <taxon>Vertebrata</taxon>
        <taxon>Euteleostomi</taxon>
        <taxon>Actinopterygii</taxon>
        <taxon>Neopterygii</taxon>
        <taxon>Teleostei</taxon>
        <taxon>Neoteleostei</taxon>
        <taxon>Acanthomorphata</taxon>
        <taxon>Ovalentaria</taxon>
        <taxon>Atherinomorphae</taxon>
        <taxon>Cyprinodontiformes</taxon>
        <taxon>Rivulidae</taxon>
        <taxon>Austrofundulus</taxon>
    </lineage>
</organism>
<feature type="region of interest" description="Disordered" evidence="1">
    <location>
        <begin position="147"/>
        <end position="646"/>
    </location>
</feature>
<dbReference type="GeneID" id="106533943"/>
<feature type="compositionally biased region" description="Low complexity" evidence="1">
    <location>
        <begin position="381"/>
        <end position="396"/>
    </location>
</feature>
<feature type="compositionally biased region" description="Polar residues" evidence="1">
    <location>
        <begin position="423"/>
        <end position="434"/>
    </location>
</feature>
<feature type="compositionally biased region" description="Low complexity" evidence="1">
    <location>
        <begin position="324"/>
        <end position="336"/>
    </location>
</feature>
<dbReference type="AlphaFoldDB" id="A0A2I4D0U1"/>
<dbReference type="InParanoid" id="A0A2I4D0U1"/>
<dbReference type="STRING" id="52670.A0A2I4D0U1"/>
<protein>
    <submittedName>
        <fullName evidence="3">Extensin</fullName>
    </submittedName>
</protein>
<dbReference type="Proteomes" id="UP000192220">
    <property type="component" value="Unplaced"/>
</dbReference>
<proteinExistence type="predicted"/>
<feature type="region of interest" description="Disordered" evidence="1">
    <location>
        <begin position="53"/>
        <end position="80"/>
    </location>
</feature>
<feature type="compositionally biased region" description="Polar residues" evidence="1">
    <location>
        <begin position="493"/>
        <end position="506"/>
    </location>
</feature>
<evidence type="ECO:0000256" key="1">
    <source>
        <dbReference type="SAM" id="MobiDB-lite"/>
    </source>
</evidence>
<gene>
    <name evidence="3" type="primary">LOC106533943</name>
</gene>
<sequence length="646" mass="70204">MASREWPRLAAACQVFTCNEPTPASSCSTSWTYRPMRGGEKVEFPQAMFPGMQREQRRPPPHHLHPPPPPHRAWDQLDKQYDPHLPPQGHPVLSLPNEHSLRLYNGGYAGGGAPLLNPHLHPNRPLLKEQHVPRGPPLLGDDMRAQVHQQRGYPGKMPAGPLKRPGPPLGEHSVIQHTPPPPLHIPAHPVLEDCPGPSKRKKSSEQAPHPGLQRFSNQSSVLSQPPPLPPPALQLPPKPAFWNPIHKDSGAVWQPQTSDRKNTQSQEIQDNNKRGMDRYTTKSSPNSSSPSNRSPPVNSAPESYNQGYAPHLHKNMLQPQARTHPSPHSSYPSPSSKVELALSCQAVDPSALHSQRSPLSGGRGGGRTPTTPTRGDQDRQSSPANASATSNKNSSSVPYSHFQPHPGLGHQGAPPAPPLPPASSTSVPQQQQSGPHDAWRYQSRLSSHSLEPGIFVPPGLLPHPQQSHNQVVDGRLPGLSQHQHKVSPPPPLTNSTRTPVITSTPPMSLPSCTVSRYSSSNSVSMGTTSPPAGCSVNSSNNSWQRGKEPKPHDSTSADPGPKSQVDALLQGGCQSQPQEFIKPHKQKMSYYAQAKPDHPPPQFSSSALFSSGHHRAEDSPRGSPLHKPRPLSLSRSETFWTSLMRS</sequence>
<evidence type="ECO:0000313" key="2">
    <source>
        <dbReference type="Proteomes" id="UP000192220"/>
    </source>
</evidence>